<dbReference type="AlphaFoldDB" id="A0A3S3U507"/>
<reference evidence="1 2" key="1">
    <citation type="submission" date="2017-01" db="EMBL/GenBank/DDBJ databases">
        <title>The cable genome- insights into the physiology and evolution of filamentous bacteria capable of sulfide oxidation via long distance electron transfer.</title>
        <authorList>
            <person name="Schreiber L."/>
            <person name="Bjerg J.T."/>
            <person name="Boggild A."/>
            <person name="Van De Vossenberg J."/>
            <person name="Meysman F."/>
            <person name="Nielsen L.P."/>
            <person name="Schramm A."/>
            <person name="Kjeldsen K.U."/>
        </authorList>
    </citation>
    <scope>NUCLEOTIDE SEQUENCE [LARGE SCALE GENOMIC DNA]</scope>
    <source>
        <strain evidence="1">MCF</strain>
    </source>
</reference>
<name>A0A3S3U507_9BACT</name>
<proteinExistence type="predicted"/>
<keyword evidence="1" id="KW-0808">Transferase</keyword>
<gene>
    <name evidence="1" type="ORF">H206_02334</name>
</gene>
<protein>
    <submittedName>
        <fullName evidence="1">Putative nucleotidyltransferase</fullName>
    </submittedName>
</protein>
<dbReference type="Proteomes" id="UP000287853">
    <property type="component" value="Unassembled WGS sequence"/>
</dbReference>
<dbReference type="GO" id="GO:0016740">
    <property type="term" value="F:transferase activity"/>
    <property type="evidence" value="ECO:0007669"/>
    <property type="project" value="UniProtKB-KW"/>
</dbReference>
<accession>A0A3S3U507</accession>
<evidence type="ECO:0000313" key="1">
    <source>
        <dbReference type="EMBL" id="RWX43905.1"/>
    </source>
</evidence>
<dbReference type="InterPro" id="IPR039498">
    <property type="entry name" value="NTP_transf_5"/>
</dbReference>
<dbReference type="Pfam" id="PF14907">
    <property type="entry name" value="NTP_transf_5"/>
    <property type="match status" value="1"/>
</dbReference>
<evidence type="ECO:0000313" key="2">
    <source>
        <dbReference type="Proteomes" id="UP000287853"/>
    </source>
</evidence>
<keyword evidence="2" id="KW-1185">Reference proteome</keyword>
<organism evidence="1 2">
    <name type="scientific">Candidatus Electrothrix aarhusensis</name>
    <dbReference type="NCBI Taxonomy" id="1859131"/>
    <lineage>
        <taxon>Bacteria</taxon>
        <taxon>Pseudomonadati</taxon>
        <taxon>Thermodesulfobacteriota</taxon>
        <taxon>Desulfobulbia</taxon>
        <taxon>Desulfobulbales</taxon>
        <taxon>Desulfobulbaceae</taxon>
        <taxon>Candidatus Electrothrix</taxon>
    </lineage>
</organism>
<dbReference type="EMBL" id="MTKO01000106">
    <property type="protein sequence ID" value="RWX43905.1"/>
    <property type="molecule type" value="Genomic_DNA"/>
</dbReference>
<sequence length="382" mass="43518">MTVTVRGLHPETGELLRRVFLGQGARWQESREFSEEVFCEDVISQGMAPLLFRRIASEVSNASAWPESLLLRLRKTALHQAAFELVAELDLRHLLAAFAQVGISPLLLKGTPLSHTLYPEPGLRPRCDTDLLISGEDREKAANLMKKLGYTPLHEVQVDYINTQMSYSKKTAQGFSCCYDIHWQVSNCNRQFSRDFVNGKLFGNAEALPALGENAQTLSKVDALIFSCFHRAGHFSHSGDRLIWLYDIHLLCQALTAQEVTAFCQRVKELQIISLCANAITTAQSWFGTVCPEELKLFLYEKTENEAAAQLLGSGRRHGIRKHTLLELKGLSGWQERFSYILQNLFPPAEFMLWRYNKKKKLILPWLYARRFAEGLIIFLRK</sequence>
<comment type="caution">
    <text evidence="1">The sequence shown here is derived from an EMBL/GenBank/DDBJ whole genome shotgun (WGS) entry which is preliminary data.</text>
</comment>